<name>A0A0N0CW51_9BACI</name>
<dbReference type="Gene3D" id="1.10.530.10">
    <property type="match status" value="1"/>
</dbReference>
<protein>
    <submittedName>
        <fullName evidence="5">Endo-beta-N-acetylglucosaminidase</fullName>
    </submittedName>
</protein>
<feature type="domain" description="SLH" evidence="4">
    <location>
        <begin position="80"/>
        <end position="143"/>
    </location>
</feature>
<organism evidence="5 6">
    <name type="scientific">Lysinibacillus macroides</name>
    <dbReference type="NCBI Taxonomy" id="33935"/>
    <lineage>
        <taxon>Bacteria</taxon>
        <taxon>Bacillati</taxon>
        <taxon>Bacillota</taxon>
        <taxon>Bacilli</taxon>
        <taxon>Bacillales</taxon>
        <taxon>Bacillaceae</taxon>
        <taxon>Lysinibacillus</taxon>
    </lineage>
</organism>
<dbReference type="PANTHER" id="PTHR43308">
    <property type="entry name" value="OUTER MEMBRANE PROTEIN ALPHA-RELATED"/>
    <property type="match status" value="1"/>
</dbReference>
<accession>A0A0N0CW51</accession>
<sequence>MRKLSIFLSLLMLVSLIMWQPQNAYADELSGHMHESGLRYLIAKEALLQDENGSYRPNDTVTRGEFATYIAKALNLETKNNSTFTDVPNTYVFADEIKLAATAGIITGYTDGSFKPNARISREHMAVMLIRAVDYLKIPKGTSSITFKDNATIFKDFRQDVAIGAQLGLIKGSSNGLFLPRDNATIGEASTFIFRLIALADSVQQNPDYPESNNNNGNNGSSSNNNGNTGGNNDQTTPYIVQEISNGNLVVKQSYPSFEAAEKALTNHSLVITCDNKILKLSSGYVVTNNYVALYSETIKDQIAVAANTEMEYLDSDATQVKVRLAGHVGYLKQADVSLIPSALMKGRSYYTNENGEIKHTLYDYKSNKYSASYVYGKAPSFMKQGEKYFSWDGINFTNANGSSAGEAYNYYQFLPARAKTQYTAEELDQYILQKLAEVESSGASIYKDATTKSKLIGLGAILKEVEANAHINAMLILALAQHESAYGMSDHAQNLNNLFGLYVYDTNPLNKKFDSVEANINELVEKFLQPNYITPGGRYTNGAVVGSKAMGFNVKYASDPFWGAKIAGHYYRAEKALGFKDANNPYKIALTTTAGLNVRTDTSTSQSPLYTFNKSNMPVIITDASLNGWCQIISDQLHTEPAYISLDYIKVINTVR</sequence>
<feature type="compositionally biased region" description="Low complexity" evidence="2">
    <location>
        <begin position="212"/>
        <end position="233"/>
    </location>
</feature>
<dbReference type="OrthoDB" id="9816557at2"/>
<dbReference type="PATRIC" id="fig|33935.3.peg.12"/>
<evidence type="ECO:0000256" key="1">
    <source>
        <dbReference type="ARBA" id="ARBA00022729"/>
    </source>
</evidence>
<dbReference type="Pfam" id="PF00395">
    <property type="entry name" value="SLH"/>
    <property type="match status" value="2"/>
</dbReference>
<dbReference type="Proteomes" id="UP000037977">
    <property type="component" value="Unassembled WGS sequence"/>
</dbReference>
<evidence type="ECO:0000313" key="5">
    <source>
        <dbReference type="EMBL" id="KOY82337.1"/>
    </source>
</evidence>
<dbReference type="Gene3D" id="2.30.30.40">
    <property type="entry name" value="SH3 Domains"/>
    <property type="match status" value="1"/>
</dbReference>
<comment type="caution">
    <text evidence="5">The sequence shown here is derived from an EMBL/GenBank/DDBJ whole genome shotgun (WGS) entry which is preliminary data.</text>
</comment>
<feature type="domain" description="SLH" evidence="4">
    <location>
        <begin position="21"/>
        <end position="79"/>
    </location>
</feature>
<keyword evidence="1 3" id="KW-0732">Signal</keyword>
<feature type="domain" description="SLH" evidence="4">
    <location>
        <begin position="144"/>
        <end position="207"/>
    </location>
</feature>
<dbReference type="STRING" id="33935.ADM90_03035"/>
<proteinExistence type="predicted"/>
<dbReference type="PROSITE" id="PS51272">
    <property type="entry name" value="SLH"/>
    <property type="match status" value="3"/>
</dbReference>
<feature type="chain" id="PRO_5005846313" evidence="3">
    <location>
        <begin position="27"/>
        <end position="657"/>
    </location>
</feature>
<dbReference type="InterPro" id="IPR051465">
    <property type="entry name" value="Cell_Envelope_Struct_Comp"/>
</dbReference>
<evidence type="ECO:0000259" key="4">
    <source>
        <dbReference type="PROSITE" id="PS51272"/>
    </source>
</evidence>
<dbReference type="InterPro" id="IPR002901">
    <property type="entry name" value="MGlyc_endo_b_GlcNAc-like_dom"/>
</dbReference>
<evidence type="ECO:0000256" key="2">
    <source>
        <dbReference type="SAM" id="MobiDB-lite"/>
    </source>
</evidence>
<reference evidence="5 6" key="1">
    <citation type="submission" date="2015-07" db="EMBL/GenBank/DDBJ databases">
        <title>Genome sequencing project for genomic taxonomy and phylogenomics of Bacillus-like bacteria.</title>
        <authorList>
            <person name="Liu B."/>
            <person name="Wang J."/>
            <person name="Zhu Y."/>
            <person name="Liu G."/>
            <person name="Chen Q."/>
            <person name="Chen Z."/>
            <person name="Che J."/>
            <person name="Ge C."/>
            <person name="Shi H."/>
            <person name="Pan Z."/>
            <person name="Liu X."/>
        </authorList>
    </citation>
    <scope>NUCLEOTIDE SEQUENCE [LARGE SCALE GENOMIC DNA]</scope>
    <source>
        <strain evidence="5 6">DSM 54</strain>
    </source>
</reference>
<gene>
    <name evidence="5" type="ORF">ADM90_03035</name>
</gene>
<dbReference type="PANTHER" id="PTHR43308:SF5">
    <property type="entry name" value="S-LAYER PROTEIN _ PEPTIDOGLYCAN ENDO-BETA-N-ACETYLGLUCOSAMINIDASE"/>
    <property type="match status" value="1"/>
</dbReference>
<dbReference type="AlphaFoldDB" id="A0A0N0CW51"/>
<dbReference type="InterPro" id="IPR001119">
    <property type="entry name" value="SLH_dom"/>
</dbReference>
<evidence type="ECO:0000313" key="6">
    <source>
        <dbReference type="Proteomes" id="UP000037977"/>
    </source>
</evidence>
<dbReference type="RefSeq" id="WP_053993590.1">
    <property type="nucleotide sequence ID" value="NZ_CP065643.1"/>
</dbReference>
<dbReference type="SMART" id="SM00047">
    <property type="entry name" value="LYZ2"/>
    <property type="match status" value="1"/>
</dbReference>
<dbReference type="Pfam" id="PF01832">
    <property type="entry name" value="Glucosaminidase"/>
    <property type="match status" value="1"/>
</dbReference>
<evidence type="ECO:0000256" key="3">
    <source>
        <dbReference type="SAM" id="SignalP"/>
    </source>
</evidence>
<feature type="region of interest" description="Disordered" evidence="2">
    <location>
        <begin position="205"/>
        <end position="238"/>
    </location>
</feature>
<dbReference type="EMBL" id="LGCI01000005">
    <property type="protein sequence ID" value="KOY82337.1"/>
    <property type="molecule type" value="Genomic_DNA"/>
</dbReference>
<dbReference type="GO" id="GO:0004040">
    <property type="term" value="F:amidase activity"/>
    <property type="evidence" value="ECO:0007669"/>
    <property type="project" value="InterPro"/>
</dbReference>
<feature type="signal peptide" evidence="3">
    <location>
        <begin position="1"/>
        <end position="26"/>
    </location>
</feature>
<keyword evidence="6" id="KW-1185">Reference proteome</keyword>